<dbReference type="RefSeq" id="WP_011650949.1">
    <property type="nucleotide sequence ID" value="NC_008380.1"/>
</dbReference>
<dbReference type="EMBL" id="AM236080">
    <property type="protein sequence ID" value="CAK06721.1"/>
    <property type="molecule type" value="Genomic_DNA"/>
</dbReference>
<protein>
    <submittedName>
        <fullName evidence="1">Uncharacterized protein</fullName>
    </submittedName>
</protein>
<dbReference type="AlphaFoldDB" id="Q1MJY9"/>
<evidence type="ECO:0000313" key="1">
    <source>
        <dbReference type="EMBL" id="CAK06721.1"/>
    </source>
</evidence>
<reference evidence="1 2" key="1">
    <citation type="journal article" date="2006" name="Genome Biol.">
        <title>The genome of Rhizobium leguminosarum has recognizable core and accessory components.</title>
        <authorList>
            <person name="Young J.W."/>
            <person name="Crossman L.C."/>
            <person name="Johnston A.W.B."/>
            <person name="Thomson N.R."/>
            <person name="Ghazoui Z.F."/>
            <person name="Hull K.H."/>
            <person name="Wexler M."/>
            <person name="Curson A.R.J."/>
            <person name="Todd J.D."/>
            <person name="Poole P.S."/>
            <person name="Mauchline T.H."/>
            <person name="East A.K."/>
            <person name="Quail M.A."/>
            <person name="Churcher C."/>
            <person name="Arrowsmith C."/>
            <person name="Cherevach A."/>
            <person name="Chillingworth T."/>
            <person name="Clarke K."/>
            <person name="Cronin A."/>
            <person name="Davis P."/>
            <person name="Fraser A."/>
            <person name="Hance Z."/>
            <person name="Hauser H."/>
            <person name="Jagels K."/>
            <person name="Moule S."/>
            <person name="Mungall K."/>
            <person name="Norbertczak H."/>
            <person name="Rabbinowitsch E."/>
            <person name="Sanders M."/>
            <person name="Simmonds M."/>
            <person name="Whitehead S."/>
            <person name="Parkhill J."/>
        </authorList>
    </citation>
    <scope>NUCLEOTIDE SEQUENCE [LARGE SCALE GENOMIC DNA]</scope>
    <source>
        <strain evidence="2">DSM 114642 / LMG 32736 / 3841</strain>
    </source>
</reference>
<evidence type="ECO:0000313" key="2">
    <source>
        <dbReference type="Proteomes" id="UP000006575"/>
    </source>
</evidence>
<name>Q1MJY9_RHIJ3</name>
<dbReference type="EnsemblBacteria" id="CAK06721">
    <property type="protein sequence ID" value="CAK06721"/>
    <property type="gene ID" value="RL1225"/>
</dbReference>
<dbReference type="Proteomes" id="UP000006575">
    <property type="component" value="Chromosome"/>
</dbReference>
<dbReference type="HOGENOM" id="CLU_155890_0_0_5"/>
<dbReference type="KEGG" id="rle:RL1225"/>
<gene>
    <name evidence="1" type="ordered locus">RL1225</name>
</gene>
<sequence>MEPSHPQMLKAIYRRWRAKRMGHDMKDQYQPIYTWRETWPGEGHQDFSGFDGDQSFGRVELENAADLKPGMWKWNAAHLPWVRQEIMPRSGSEETSREACRRVEEHYEKLKAVHGR</sequence>
<keyword evidence="2" id="KW-1185">Reference proteome</keyword>
<organism evidence="1 2">
    <name type="scientific">Rhizobium johnstonii (strain DSM 114642 / LMG 32736 / 3841)</name>
    <name type="common">Rhizobium leguminosarum bv. viciae</name>
    <dbReference type="NCBI Taxonomy" id="216596"/>
    <lineage>
        <taxon>Bacteria</taxon>
        <taxon>Pseudomonadati</taxon>
        <taxon>Pseudomonadota</taxon>
        <taxon>Alphaproteobacteria</taxon>
        <taxon>Hyphomicrobiales</taxon>
        <taxon>Rhizobiaceae</taxon>
        <taxon>Rhizobium/Agrobacterium group</taxon>
        <taxon>Rhizobium</taxon>
        <taxon>Rhizobium johnstonii</taxon>
    </lineage>
</organism>
<proteinExistence type="predicted"/>
<accession>Q1MJY9</accession>
<dbReference type="GeneID" id="303206234"/>